<gene>
    <name evidence="10" type="ORF">SLEP1_g46352</name>
</gene>
<feature type="domain" description="BED-type" evidence="9">
    <location>
        <begin position="20"/>
        <end position="77"/>
    </location>
</feature>
<dbReference type="GO" id="GO:0005634">
    <property type="term" value="C:nucleus"/>
    <property type="evidence" value="ECO:0007669"/>
    <property type="project" value="UniProtKB-SubCell"/>
</dbReference>
<dbReference type="InterPro" id="IPR012337">
    <property type="entry name" value="RNaseH-like_sf"/>
</dbReference>
<dbReference type="InterPro" id="IPR003656">
    <property type="entry name" value="Znf_BED"/>
</dbReference>
<keyword evidence="6" id="KW-0539">Nucleus</keyword>
<dbReference type="PANTHER" id="PTHR32166">
    <property type="entry name" value="OSJNBA0013A04.12 PROTEIN"/>
    <property type="match status" value="1"/>
</dbReference>
<sequence length="705" mass="80528">MNTSGSGNGTGDSIGSTPSKTDDPAWAHCLIVPGRRNQTKCLYCDKLILGGGITRLKEHLARIKGNVGACKKVSADVKWQMQQLLSEIRKGKEKRQRLGDMVGSQCDSQIFVDEDDEIEESHRSQSHVAQQKKNINSYFVPRTTHGAQKTIKNALQSREKQEAARMAIARWWYDANVPFHATHSKYYLPMWDAVTSMGPGFKGPSYHDLRGSMFLKSVDTSGLTKDADTLERMFDEVVKEVGVENVVQFITDNDASFKAAGKRLEAKHSTFFWSPCAAHCIDLMLENFSDARYFPIVDTTIGKARKITKFIYNHSWVLALMRRDYTNGRDLCRPAVTRFATHFLSIQCLLKFKKELRQMFTSDAWVGSRYARSSVGKEVCEIVLEDREFWSNCILIVKISEPLVRVLRLVDNEEKPSMGYLYEAIDKAKETIKKNFNNRLSQYMPYIKVIDARWDKQLYSPLHSAGCFLNPGIYFRPGFNKQTAVTRGLLNTLTTLIPDEEKQDLISSQLEEYKKVTGTFGMSLAIRQREKLNPVAWWDQFGTDTPELQKFAIRVLSQCTSATGCERNWSAFDFVHSKKRNRLEHERLNALVFVRYNLKLRERIICRSKEAMDPLSLENIDILADWVAEEPALLDKDDCDVDWAAIDESLPNQSLDTDNVVYDEEDIPQIPENENENEQLWVGIDGVTGYGIPPNEDPHNYVQDI</sequence>
<dbReference type="Proteomes" id="UP001054252">
    <property type="component" value="Unassembled WGS sequence"/>
</dbReference>
<organism evidence="10 11">
    <name type="scientific">Rubroshorea leprosula</name>
    <dbReference type="NCBI Taxonomy" id="152421"/>
    <lineage>
        <taxon>Eukaryota</taxon>
        <taxon>Viridiplantae</taxon>
        <taxon>Streptophyta</taxon>
        <taxon>Embryophyta</taxon>
        <taxon>Tracheophyta</taxon>
        <taxon>Spermatophyta</taxon>
        <taxon>Magnoliopsida</taxon>
        <taxon>eudicotyledons</taxon>
        <taxon>Gunneridae</taxon>
        <taxon>Pentapetalae</taxon>
        <taxon>rosids</taxon>
        <taxon>malvids</taxon>
        <taxon>Malvales</taxon>
        <taxon>Dipterocarpaceae</taxon>
        <taxon>Rubroshorea</taxon>
    </lineage>
</organism>
<dbReference type="PANTHER" id="PTHR32166:SF122">
    <property type="entry name" value="OS09G0499600 PROTEIN"/>
    <property type="match status" value="1"/>
</dbReference>
<keyword evidence="5" id="KW-0238">DNA-binding</keyword>
<comment type="caution">
    <text evidence="10">The sequence shown here is derived from an EMBL/GenBank/DDBJ whole genome shotgun (WGS) entry which is preliminary data.</text>
</comment>
<evidence type="ECO:0000313" key="10">
    <source>
        <dbReference type="EMBL" id="GKV38439.1"/>
    </source>
</evidence>
<keyword evidence="11" id="KW-1185">Reference proteome</keyword>
<proteinExistence type="predicted"/>
<accession>A0AAV5LNH4</accession>
<dbReference type="EMBL" id="BPVZ01000128">
    <property type="protein sequence ID" value="GKV38439.1"/>
    <property type="molecule type" value="Genomic_DNA"/>
</dbReference>
<evidence type="ECO:0000256" key="7">
    <source>
        <dbReference type="PROSITE-ProRule" id="PRU00027"/>
    </source>
</evidence>
<name>A0AAV5LNH4_9ROSI</name>
<keyword evidence="4" id="KW-0862">Zinc</keyword>
<dbReference type="SUPFAM" id="SSF53098">
    <property type="entry name" value="Ribonuclease H-like"/>
    <property type="match status" value="1"/>
</dbReference>
<dbReference type="GO" id="GO:0003677">
    <property type="term" value="F:DNA binding"/>
    <property type="evidence" value="ECO:0007669"/>
    <property type="project" value="UniProtKB-KW"/>
</dbReference>
<dbReference type="AlphaFoldDB" id="A0AAV5LNH4"/>
<reference evidence="10 11" key="1">
    <citation type="journal article" date="2021" name="Commun. Biol.">
        <title>The genome of Shorea leprosula (Dipterocarpaceae) highlights the ecological relevance of drought in aseasonal tropical rainforests.</title>
        <authorList>
            <person name="Ng K.K.S."/>
            <person name="Kobayashi M.J."/>
            <person name="Fawcett J.A."/>
            <person name="Hatakeyama M."/>
            <person name="Paape T."/>
            <person name="Ng C.H."/>
            <person name="Ang C.C."/>
            <person name="Tnah L.H."/>
            <person name="Lee C.T."/>
            <person name="Nishiyama T."/>
            <person name="Sese J."/>
            <person name="O'Brien M.J."/>
            <person name="Copetti D."/>
            <person name="Mohd Noor M.I."/>
            <person name="Ong R.C."/>
            <person name="Putra M."/>
            <person name="Sireger I.Z."/>
            <person name="Indrioko S."/>
            <person name="Kosugi Y."/>
            <person name="Izuno A."/>
            <person name="Isagi Y."/>
            <person name="Lee S.L."/>
            <person name="Shimizu K.K."/>
        </authorList>
    </citation>
    <scope>NUCLEOTIDE SEQUENCE [LARGE SCALE GENOMIC DNA]</scope>
    <source>
        <strain evidence="10">214</strain>
    </source>
</reference>
<comment type="subcellular location">
    <subcellularLocation>
        <location evidence="1">Nucleus</location>
    </subcellularLocation>
</comment>
<dbReference type="Pfam" id="PF04937">
    <property type="entry name" value="DUF659"/>
    <property type="match status" value="1"/>
</dbReference>
<dbReference type="GO" id="GO:0046983">
    <property type="term" value="F:protein dimerization activity"/>
    <property type="evidence" value="ECO:0007669"/>
    <property type="project" value="InterPro"/>
</dbReference>
<dbReference type="InterPro" id="IPR008906">
    <property type="entry name" value="HATC_C_dom"/>
</dbReference>
<evidence type="ECO:0000256" key="6">
    <source>
        <dbReference type="ARBA" id="ARBA00023242"/>
    </source>
</evidence>
<protein>
    <recommendedName>
        <fullName evidence="9">BED-type domain-containing protein</fullName>
    </recommendedName>
</protein>
<feature type="compositionally biased region" description="Gly residues" evidence="8">
    <location>
        <begin position="1"/>
        <end position="12"/>
    </location>
</feature>
<keyword evidence="3 7" id="KW-0863">Zinc-finger</keyword>
<evidence type="ECO:0000256" key="2">
    <source>
        <dbReference type="ARBA" id="ARBA00022723"/>
    </source>
</evidence>
<feature type="region of interest" description="Disordered" evidence="8">
    <location>
        <begin position="1"/>
        <end position="20"/>
    </location>
</feature>
<evidence type="ECO:0000256" key="3">
    <source>
        <dbReference type="ARBA" id="ARBA00022771"/>
    </source>
</evidence>
<evidence type="ECO:0000313" key="11">
    <source>
        <dbReference type="Proteomes" id="UP001054252"/>
    </source>
</evidence>
<evidence type="ECO:0000256" key="4">
    <source>
        <dbReference type="ARBA" id="ARBA00022833"/>
    </source>
</evidence>
<evidence type="ECO:0000256" key="5">
    <source>
        <dbReference type="ARBA" id="ARBA00023125"/>
    </source>
</evidence>
<dbReference type="InterPro" id="IPR007021">
    <property type="entry name" value="DUF659"/>
</dbReference>
<evidence type="ECO:0000259" key="9">
    <source>
        <dbReference type="PROSITE" id="PS50808"/>
    </source>
</evidence>
<evidence type="ECO:0000256" key="8">
    <source>
        <dbReference type="SAM" id="MobiDB-lite"/>
    </source>
</evidence>
<dbReference type="Pfam" id="PF02892">
    <property type="entry name" value="zf-BED"/>
    <property type="match status" value="1"/>
</dbReference>
<dbReference type="PROSITE" id="PS50808">
    <property type="entry name" value="ZF_BED"/>
    <property type="match status" value="1"/>
</dbReference>
<evidence type="ECO:0000256" key="1">
    <source>
        <dbReference type="ARBA" id="ARBA00004123"/>
    </source>
</evidence>
<keyword evidence="2" id="KW-0479">Metal-binding</keyword>
<dbReference type="GO" id="GO:0008270">
    <property type="term" value="F:zinc ion binding"/>
    <property type="evidence" value="ECO:0007669"/>
    <property type="project" value="UniProtKB-KW"/>
</dbReference>
<dbReference type="Pfam" id="PF05699">
    <property type="entry name" value="Dimer_Tnp_hAT"/>
    <property type="match status" value="1"/>
</dbReference>